<evidence type="ECO:0000313" key="2">
    <source>
        <dbReference type="EMBL" id="APS41519.1"/>
    </source>
</evidence>
<sequence>MIKEYLTAVRSYLSDIPADEREELLQFYEEQMLDAGYTMEEVKEKYGSPKQFARSLKIEYFIESDEVADEDMPTSKRTKNRVTLIWLIVLGLFASPILIPVAIGLVLALIGAFIGFLAIIFGIYVGIIGTLAGGLFAFVNGIILLWQSVPTGLLFIGGGLLLTGLVVFFAPIVWRLTRWLFEMLVQFVKWIGHRYLGKNHVKEAQ</sequence>
<feature type="transmembrane region" description="Helical" evidence="1">
    <location>
        <begin position="153"/>
        <end position="174"/>
    </location>
</feature>
<dbReference type="OrthoDB" id="2194328at2"/>
<evidence type="ECO:0000313" key="3">
    <source>
        <dbReference type="Proteomes" id="UP000185473"/>
    </source>
</evidence>
<organism evidence="2 3">
    <name type="scientific">Weissella jogaejeotgali</name>
    <dbReference type="NCBI Taxonomy" id="1631871"/>
    <lineage>
        <taxon>Bacteria</taxon>
        <taxon>Bacillati</taxon>
        <taxon>Bacillota</taxon>
        <taxon>Bacilli</taxon>
        <taxon>Lactobacillales</taxon>
        <taxon>Lactobacillaceae</taxon>
        <taxon>Weissella</taxon>
    </lineage>
</organism>
<reference evidence="2 3" key="1">
    <citation type="submission" date="2016-02" db="EMBL/GenBank/DDBJ databases">
        <title>Complete Genome Sequence of Weissella jogaejeotgali FOL01.</title>
        <authorList>
            <person name="Lee J.-H."/>
            <person name="Ku H.-J."/>
        </authorList>
    </citation>
    <scope>NUCLEOTIDE SEQUENCE [LARGE SCALE GENOMIC DNA]</scope>
    <source>
        <strain evidence="2 3">FOL01</strain>
    </source>
</reference>
<feature type="transmembrane region" description="Helical" evidence="1">
    <location>
        <begin position="116"/>
        <end position="146"/>
    </location>
</feature>
<gene>
    <name evidence="2" type="ORF">FOL01_0660</name>
</gene>
<keyword evidence="1" id="KW-1133">Transmembrane helix</keyword>
<proteinExistence type="predicted"/>
<dbReference type="Proteomes" id="UP000185473">
    <property type="component" value="Chromosome"/>
</dbReference>
<feature type="transmembrane region" description="Helical" evidence="1">
    <location>
        <begin position="84"/>
        <end position="110"/>
    </location>
</feature>
<keyword evidence="1" id="KW-0812">Transmembrane</keyword>
<dbReference type="KEGG" id="wjo:FOL01_0660"/>
<keyword evidence="1" id="KW-0472">Membrane</keyword>
<dbReference type="STRING" id="1631871.FOL01_0660"/>
<dbReference type="AlphaFoldDB" id="A0A1L6RAE1"/>
<dbReference type="RefSeq" id="WP_083603418.1">
    <property type="nucleotide sequence ID" value="NZ_CP014332.1"/>
</dbReference>
<dbReference type="Pfam" id="PF22564">
    <property type="entry name" value="HAAS"/>
    <property type="match status" value="1"/>
</dbReference>
<dbReference type="EMBL" id="CP014332">
    <property type="protein sequence ID" value="APS41519.1"/>
    <property type="molecule type" value="Genomic_DNA"/>
</dbReference>
<accession>A0A1L6RAE1</accession>
<protein>
    <submittedName>
        <fullName evidence="2">Integral membrane protein (Putative)</fullName>
    </submittedName>
</protein>
<name>A0A1L6RAE1_9LACO</name>
<keyword evidence="3" id="KW-1185">Reference proteome</keyword>
<evidence type="ECO:0000256" key="1">
    <source>
        <dbReference type="SAM" id="Phobius"/>
    </source>
</evidence>